<proteinExistence type="predicted"/>
<dbReference type="AlphaFoldDB" id="A0A4R6NYG6"/>
<evidence type="ECO:0000313" key="2">
    <source>
        <dbReference type="Proteomes" id="UP000295087"/>
    </source>
</evidence>
<reference evidence="1 2" key="1">
    <citation type="submission" date="2019-03" db="EMBL/GenBank/DDBJ databases">
        <title>Genomic Encyclopedia of Type Strains, Phase IV (KMG-IV): sequencing the most valuable type-strain genomes for metagenomic binning, comparative biology and taxonomic classification.</title>
        <authorList>
            <person name="Goeker M."/>
        </authorList>
    </citation>
    <scope>NUCLEOTIDE SEQUENCE [LARGE SCALE GENOMIC DNA]</scope>
    <source>
        <strain evidence="1 2">DSM 44496</strain>
    </source>
</reference>
<dbReference type="Proteomes" id="UP000295087">
    <property type="component" value="Unassembled WGS sequence"/>
</dbReference>
<gene>
    <name evidence="1" type="ORF">DFR75_11284</name>
</gene>
<protein>
    <submittedName>
        <fullName evidence="1">Uncharacterized protein</fullName>
    </submittedName>
</protein>
<dbReference type="EMBL" id="SNXK01000012">
    <property type="protein sequence ID" value="TDP29816.1"/>
    <property type="molecule type" value="Genomic_DNA"/>
</dbReference>
<name>A0A4R6NYG6_NOCIG</name>
<dbReference type="RefSeq" id="WP_067496837.1">
    <property type="nucleotide sequence ID" value="NZ_SNXK01000012.1"/>
</dbReference>
<sequence>MTFPDLTAIAHLDFHPRCEFDDGECGRAATVLVDQHGCDRHLLCNECFRAELRRCRQYVHPRCLVCDQSFPVIDDMITVEAL</sequence>
<accession>A0A4R6NYG6</accession>
<organism evidence="1 2">
    <name type="scientific">Nocardia ignorata</name>
    <dbReference type="NCBI Taxonomy" id="145285"/>
    <lineage>
        <taxon>Bacteria</taxon>
        <taxon>Bacillati</taxon>
        <taxon>Actinomycetota</taxon>
        <taxon>Actinomycetes</taxon>
        <taxon>Mycobacteriales</taxon>
        <taxon>Nocardiaceae</taxon>
        <taxon>Nocardia</taxon>
    </lineage>
</organism>
<comment type="caution">
    <text evidence="1">The sequence shown here is derived from an EMBL/GenBank/DDBJ whole genome shotgun (WGS) entry which is preliminary data.</text>
</comment>
<keyword evidence="2" id="KW-1185">Reference proteome</keyword>
<evidence type="ECO:0000313" key="1">
    <source>
        <dbReference type="EMBL" id="TDP29816.1"/>
    </source>
</evidence>